<evidence type="ECO:0000313" key="1">
    <source>
        <dbReference type="EMBL" id="KGN32349.1"/>
    </source>
</evidence>
<sequence>MELRSRTESAGADPTILPYFLAQTITGSQGSSVSACARAAWGAPAGVSLKAPITISQCEWDHASGSGTNYAAAPVYGSGNPWGYGGSGQPALPLANEVRLYIAYNSMDPGNPCENWNGHDNPGAFSYLEGSGCSSAVSPPLWIQGKPGNNWPSVCGDPAPLLGKVIDIPVHYCMANVPGSSSPSGTPPSSSPLCGQGSGQTWYYVKGWAKFYLSGYKVSGTGHRINGGTESCNGGGSRCLAGWFVSGVINTDTVVAPVPGDNDFGSIGVVPAG</sequence>
<organism evidence="1 2">
    <name type="scientific">Knoellia sinensis KCTC 19936</name>
    <dbReference type="NCBI Taxonomy" id="1385520"/>
    <lineage>
        <taxon>Bacteria</taxon>
        <taxon>Bacillati</taxon>
        <taxon>Actinomycetota</taxon>
        <taxon>Actinomycetes</taxon>
        <taxon>Micrococcales</taxon>
        <taxon>Intrasporangiaceae</taxon>
        <taxon>Knoellia</taxon>
    </lineage>
</organism>
<dbReference type="eggNOG" id="ENOG5032DGF">
    <property type="taxonomic scope" value="Bacteria"/>
</dbReference>
<gene>
    <name evidence="1" type="ORF">N802_18465</name>
</gene>
<dbReference type="AlphaFoldDB" id="A0A0A0J6E0"/>
<dbReference type="Proteomes" id="UP000030002">
    <property type="component" value="Unassembled WGS sequence"/>
</dbReference>
<reference evidence="1 2" key="1">
    <citation type="submission" date="2013-08" db="EMBL/GenBank/DDBJ databases">
        <title>The genome sequence of Knoellia sinensis.</title>
        <authorList>
            <person name="Zhu W."/>
            <person name="Wang G."/>
        </authorList>
    </citation>
    <scope>NUCLEOTIDE SEQUENCE [LARGE SCALE GENOMIC DNA]</scope>
    <source>
        <strain evidence="1 2">KCTC 19936</strain>
    </source>
</reference>
<dbReference type="EMBL" id="AVPJ01000007">
    <property type="protein sequence ID" value="KGN32349.1"/>
    <property type="molecule type" value="Genomic_DNA"/>
</dbReference>
<proteinExistence type="predicted"/>
<evidence type="ECO:0000313" key="2">
    <source>
        <dbReference type="Proteomes" id="UP000030002"/>
    </source>
</evidence>
<dbReference type="STRING" id="1385520.N802_18465"/>
<accession>A0A0A0J6E0</accession>
<name>A0A0A0J6E0_9MICO</name>
<comment type="caution">
    <text evidence="1">The sequence shown here is derived from an EMBL/GenBank/DDBJ whole genome shotgun (WGS) entry which is preliminary data.</text>
</comment>
<keyword evidence="2" id="KW-1185">Reference proteome</keyword>
<protein>
    <submittedName>
        <fullName evidence="1">Uncharacterized protein</fullName>
    </submittedName>
</protein>